<dbReference type="Proteomes" id="UP000026915">
    <property type="component" value="Chromosome 2"/>
</dbReference>
<dbReference type="Gramene" id="EOX98487">
    <property type="protein sequence ID" value="EOX98487"/>
    <property type="gene ID" value="TCM_007238"/>
</dbReference>
<dbReference type="HOGENOM" id="CLU_1698649_0_0_1"/>
<accession>A0A061E1H1</accession>
<protein>
    <submittedName>
        <fullName evidence="1">Uncharacterized protein</fullName>
    </submittedName>
</protein>
<evidence type="ECO:0000313" key="1">
    <source>
        <dbReference type="EMBL" id="EOX98487.1"/>
    </source>
</evidence>
<organism evidence="1 2">
    <name type="scientific">Theobroma cacao</name>
    <name type="common">Cacao</name>
    <name type="synonym">Cocoa</name>
    <dbReference type="NCBI Taxonomy" id="3641"/>
    <lineage>
        <taxon>Eukaryota</taxon>
        <taxon>Viridiplantae</taxon>
        <taxon>Streptophyta</taxon>
        <taxon>Embryophyta</taxon>
        <taxon>Tracheophyta</taxon>
        <taxon>Spermatophyta</taxon>
        <taxon>Magnoliopsida</taxon>
        <taxon>eudicotyledons</taxon>
        <taxon>Gunneridae</taxon>
        <taxon>Pentapetalae</taxon>
        <taxon>rosids</taxon>
        <taxon>malvids</taxon>
        <taxon>Malvales</taxon>
        <taxon>Malvaceae</taxon>
        <taxon>Byttnerioideae</taxon>
        <taxon>Theobroma</taxon>
    </lineage>
</organism>
<dbReference type="EMBL" id="CM001880">
    <property type="protein sequence ID" value="EOX98487.1"/>
    <property type="molecule type" value="Genomic_DNA"/>
</dbReference>
<dbReference type="InParanoid" id="A0A061E1H1"/>
<reference evidence="1 2" key="1">
    <citation type="journal article" date="2013" name="Genome Biol.">
        <title>The genome sequence of the most widely cultivated cacao type and its use to identify candidate genes regulating pod color.</title>
        <authorList>
            <person name="Motamayor J.C."/>
            <person name="Mockaitis K."/>
            <person name="Schmutz J."/>
            <person name="Haiminen N."/>
            <person name="Iii D.L."/>
            <person name="Cornejo O."/>
            <person name="Findley S.D."/>
            <person name="Zheng P."/>
            <person name="Utro F."/>
            <person name="Royaert S."/>
            <person name="Saski C."/>
            <person name="Jenkins J."/>
            <person name="Podicheti R."/>
            <person name="Zhao M."/>
            <person name="Scheffler B.E."/>
            <person name="Stack J.C."/>
            <person name="Feltus F.A."/>
            <person name="Mustiga G.M."/>
            <person name="Amores F."/>
            <person name="Phillips W."/>
            <person name="Marelli J.P."/>
            <person name="May G.D."/>
            <person name="Shapiro H."/>
            <person name="Ma J."/>
            <person name="Bustamante C.D."/>
            <person name="Schnell R.J."/>
            <person name="Main D."/>
            <person name="Gilbert D."/>
            <person name="Parida L."/>
            <person name="Kuhn D.N."/>
        </authorList>
    </citation>
    <scope>NUCLEOTIDE SEQUENCE [LARGE SCALE GENOMIC DNA]</scope>
    <source>
        <strain evidence="2">cv. Matina 1-6</strain>
    </source>
</reference>
<sequence>MTVIPGMRHIGARGEAKLRRPIPQIELVIDRLLWINCFIPLSHSAKADFHFLMTVIPGIHLTQRKKKRQGRFPFFNDCDSRLWLKAYWCKRRGYIEEAHTRVWTGDCAEAGFHFFMTVIPGALVQEDKAKWRRAIPQIVGWVKADFHFLMTIVPG</sequence>
<dbReference type="AlphaFoldDB" id="A0A061E1H1"/>
<gene>
    <name evidence="1" type="ORF">TCM_007238</name>
</gene>
<proteinExistence type="predicted"/>
<keyword evidence="2" id="KW-1185">Reference proteome</keyword>
<evidence type="ECO:0000313" key="2">
    <source>
        <dbReference type="Proteomes" id="UP000026915"/>
    </source>
</evidence>
<name>A0A061E1H1_THECC</name>